<evidence type="ECO:0000313" key="2">
    <source>
        <dbReference type="EMBL" id="KAK5965691.1"/>
    </source>
</evidence>
<sequence>MATDSLSVASTQADEDEVTAAENTNDSTCVGQRTSEEHADEQGYNRHFKKNANTTSSGNSRSPAQGRNFGSRGSRVRQYQSRGGMFNSGRFASSPYMGRMYGMATP</sequence>
<feature type="region of interest" description="Disordered" evidence="1">
    <location>
        <begin position="1"/>
        <end position="106"/>
    </location>
</feature>
<accession>A0AAN8EPZ3</accession>
<dbReference type="EMBL" id="WIXE01024343">
    <property type="protein sequence ID" value="KAK5965691.1"/>
    <property type="molecule type" value="Genomic_DNA"/>
</dbReference>
<gene>
    <name evidence="2" type="ORF">GCK32_019633</name>
</gene>
<keyword evidence="3" id="KW-1185">Reference proteome</keyword>
<feature type="compositionally biased region" description="Basic and acidic residues" evidence="1">
    <location>
        <begin position="34"/>
        <end position="44"/>
    </location>
</feature>
<feature type="compositionally biased region" description="Polar residues" evidence="1">
    <location>
        <begin position="21"/>
        <end position="33"/>
    </location>
</feature>
<organism evidence="2 3">
    <name type="scientific">Trichostrongylus colubriformis</name>
    <name type="common">Black scour worm</name>
    <dbReference type="NCBI Taxonomy" id="6319"/>
    <lineage>
        <taxon>Eukaryota</taxon>
        <taxon>Metazoa</taxon>
        <taxon>Ecdysozoa</taxon>
        <taxon>Nematoda</taxon>
        <taxon>Chromadorea</taxon>
        <taxon>Rhabditida</taxon>
        <taxon>Rhabditina</taxon>
        <taxon>Rhabditomorpha</taxon>
        <taxon>Strongyloidea</taxon>
        <taxon>Trichostrongylidae</taxon>
        <taxon>Trichostrongylus</taxon>
    </lineage>
</organism>
<protein>
    <submittedName>
        <fullName evidence="2">Uncharacterized protein</fullName>
    </submittedName>
</protein>
<feature type="compositionally biased region" description="Polar residues" evidence="1">
    <location>
        <begin position="51"/>
        <end position="65"/>
    </location>
</feature>
<name>A0AAN8EPZ3_TRICO</name>
<comment type="caution">
    <text evidence="2">The sequence shown here is derived from an EMBL/GenBank/DDBJ whole genome shotgun (WGS) entry which is preliminary data.</text>
</comment>
<dbReference type="AlphaFoldDB" id="A0AAN8EPZ3"/>
<feature type="compositionally biased region" description="Polar residues" evidence="1">
    <location>
        <begin position="1"/>
        <end position="12"/>
    </location>
</feature>
<proteinExistence type="predicted"/>
<evidence type="ECO:0000256" key="1">
    <source>
        <dbReference type="SAM" id="MobiDB-lite"/>
    </source>
</evidence>
<dbReference type="Proteomes" id="UP001331761">
    <property type="component" value="Unassembled WGS sequence"/>
</dbReference>
<evidence type="ECO:0000313" key="3">
    <source>
        <dbReference type="Proteomes" id="UP001331761"/>
    </source>
</evidence>
<reference evidence="2 3" key="1">
    <citation type="submission" date="2019-10" db="EMBL/GenBank/DDBJ databases">
        <title>Assembly and Annotation for the nematode Trichostrongylus colubriformis.</title>
        <authorList>
            <person name="Martin J."/>
        </authorList>
    </citation>
    <scope>NUCLEOTIDE SEQUENCE [LARGE SCALE GENOMIC DNA]</scope>
    <source>
        <strain evidence="2">G859</strain>
        <tissue evidence="2">Whole worm</tissue>
    </source>
</reference>